<evidence type="ECO:0000313" key="2">
    <source>
        <dbReference type="Proteomes" id="UP001058974"/>
    </source>
</evidence>
<dbReference type="Gene3D" id="3.40.20.10">
    <property type="entry name" value="Severin"/>
    <property type="match status" value="1"/>
</dbReference>
<dbReference type="AlphaFoldDB" id="A0A9D5A4R0"/>
<comment type="caution">
    <text evidence="1">The sequence shown here is derived from an EMBL/GenBank/DDBJ whole genome shotgun (WGS) entry which is preliminary data.</text>
</comment>
<evidence type="ECO:0000313" key="1">
    <source>
        <dbReference type="EMBL" id="KAI5395424.1"/>
    </source>
</evidence>
<name>A0A9D5A4R0_PEA</name>
<dbReference type="Gramene" id="Psat06G0184900-T1">
    <property type="protein sequence ID" value="KAI5395424.1"/>
    <property type="gene ID" value="KIW84_061849"/>
</dbReference>
<protein>
    <submittedName>
        <fullName evidence="1">Uncharacterized protein</fullName>
    </submittedName>
</protein>
<proteinExistence type="predicted"/>
<dbReference type="SUPFAM" id="SSF55753">
    <property type="entry name" value="Actin depolymerizing proteins"/>
    <property type="match status" value="1"/>
</dbReference>
<organism evidence="1 2">
    <name type="scientific">Pisum sativum</name>
    <name type="common">Garden pea</name>
    <name type="synonym">Lathyrus oleraceus</name>
    <dbReference type="NCBI Taxonomy" id="3888"/>
    <lineage>
        <taxon>Eukaryota</taxon>
        <taxon>Viridiplantae</taxon>
        <taxon>Streptophyta</taxon>
        <taxon>Embryophyta</taxon>
        <taxon>Tracheophyta</taxon>
        <taxon>Spermatophyta</taxon>
        <taxon>Magnoliopsida</taxon>
        <taxon>eudicotyledons</taxon>
        <taxon>Gunneridae</taxon>
        <taxon>Pentapetalae</taxon>
        <taxon>rosids</taxon>
        <taxon>fabids</taxon>
        <taxon>Fabales</taxon>
        <taxon>Fabaceae</taxon>
        <taxon>Papilionoideae</taxon>
        <taxon>50 kb inversion clade</taxon>
        <taxon>NPAAA clade</taxon>
        <taxon>Hologalegina</taxon>
        <taxon>IRL clade</taxon>
        <taxon>Fabeae</taxon>
        <taxon>Lathyrus</taxon>
    </lineage>
</organism>
<gene>
    <name evidence="1" type="ORF">KIW84_061849</name>
</gene>
<dbReference type="EMBL" id="JAMSHJ010000006">
    <property type="protein sequence ID" value="KAI5395424.1"/>
    <property type="molecule type" value="Genomic_DNA"/>
</dbReference>
<accession>A0A9D5A4R0</accession>
<keyword evidence="2" id="KW-1185">Reference proteome</keyword>
<dbReference type="PANTHER" id="PTHR46381:SF4">
    <property type="entry name" value="PROTEIN-TYROSINE-PHOSPHATASE MKP1"/>
    <property type="match status" value="1"/>
</dbReference>
<dbReference type="InterPro" id="IPR029006">
    <property type="entry name" value="ADF-H/Gelsolin-like_dom_sf"/>
</dbReference>
<reference evidence="1 2" key="1">
    <citation type="journal article" date="2022" name="Nat. Genet.">
        <title>Improved pea reference genome and pan-genome highlight genomic features and evolutionary characteristics.</title>
        <authorList>
            <person name="Yang T."/>
            <person name="Liu R."/>
            <person name="Luo Y."/>
            <person name="Hu S."/>
            <person name="Wang D."/>
            <person name="Wang C."/>
            <person name="Pandey M.K."/>
            <person name="Ge S."/>
            <person name="Xu Q."/>
            <person name="Li N."/>
            <person name="Li G."/>
            <person name="Huang Y."/>
            <person name="Saxena R.K."/>
            <person name="Ji Y."/>
            <person name="Li M."/>
            <person name="Yan X."/>
            <person name="He Y."/>
            <person name="Liu Y."/>
            <person name="Wang X."/>
            <person name="Xiang C."/>
            <person name="Varshney R.K."/>
            <person name="Ding H."/>
            <person name="Gao S."/>
            <person name="Zong X."/>
        </authorList>
    </citation>
    <scope>NUCLEOTIDE SEQUENCE [LARGE SCALE GENOMIC DNA]</scope>
    <source>
        <strain evidence="1 2">cv. Zhongwan 6</strain>
    </source>
</reference>
<dbReference type="PANTHER" id="PTHR46381">
    <property type="entry name" value="MKPA PROTEIN"/>
    <property type="match status" value="1"/>
</dbReference>
<sequence length="457" mass="51439">MDFETKYYKDLIFGMNVIVDDKSALKIIDLHRVYQSVDIYNQHILSQPNYYDGVVDNVKEGPDNIVDEVEELFNKLYDDIVDELNDGNASAEEGNVRLKDGNVGYESNNVGVKDVNVGVESDNVGVENVNVGVGSDNVGVKEVNVGECQKRVHAFPPSSSSLLIMYRIAPHSPYDPLHLILKMLTYMYLSALDSRSAFTMHIPSEICVWIDKSCETIKERDTRGVAGQIVRYGRVKRSIIMIIQGGEPPYFWDVFSILFPLMDISRSGVKSSKTSVKIFLCERKVDAYDVDFEVFGIAIMGGCMPPFGSSANEHETHIPTRESNRSVLRRKYSSTNVKEFVSALKLSFRQVYSDSMLCIHASAISFPSPSASLRKLYGQCLDLSPLFSKSVLMMAIITPPSYAIQFNLWYVIVSNPFRILNFILRVKPFLGVFKFVPHILFDNSTISYQEIILIATS</sequence>
<dbReference type="Proteomes" id="UP001058974">
    <property type="component" value="Chromosome 6"/>
</dbReference>